<comment type="caution">
    <text evidence="1">The sequence shown here is derived from an EMBL/GenBank/DDBJ whole genome shotgun (WGS) entry which is preliminary data.</text>
</comment>
<name>A0A7W6CVF0_9HYPH</name>
<dbReference type="RefSeq" id="WP_183393659.1">
    <property type="nucleotide sequence ID" value="NZ_JACIDR010000001.1"/>
</dbReference>
<reference evidence="1 2" key="1">
    <citation type="submission" date="2020-08" db="EMBL/GenBank/DDBJ databases">
        <title>Genomic Encyclopedia of Type Strains, Phase IV (KMG-IV): sequencing the most valuable type-strain genomes for metagenomic binning, comparative biology and taxonomic classification.</title>
        <authorList>
            <person name="Goeker M."/>
        </authorList>
    </citation>
    <scope>NUCLEOTIDE SEQUENCE [LARGE SCALE GENOMIC DNA]</scope>
    <source>
        <strain evidence="1 2">DSM 25481</strain>
    </source>
</reference>
<dbReference type="Proteomes" id="UP000528964">
    <property type="component" value="Unassembled WGS sequence"/>
</dbReference>
<proteinExistence type="predicted"/>
<organism evidence="1 2">
    <name type="scientific">Hansschlegelia beijingensis</name>
    <dbReference type="NCBI Taxonomy" id="1133344"/>
    <lineage>
        <taxon>Bacteria</taxon>
        <taxon>Pseudomonadati</taxon>
        <taxon>Pseudomonadota</taxon>
        <taxon>Alphaproteobacteria</taxon>
        <taxon>Hyphomicrobiales</taxon>
        <taxon>Methylopilaceae</taxon>
        <taxon>Hansschlegelia</taxon>
    </lineage>
</organism>
<evidence type="ECO:0000313" key="1">
    <source>
        <dbReference type="EMBL" id="MBB3971813.1"/>
    </source>
</evidence>
<dbReference type="AlphaFoldDB" id="A0A7W6CVF0"/>
<accession>A0A7W6CVF0</accession>
<keyword evidence="2" id="KW-1185">Reference proteome</keyword>
<sequence>MSDLACAKLRRFEPELLQHWLKLPPDHVGLIRETDEPAALLARLRELGLWAEAMRLLAYGLPEREAVWWSCMCVRHAGDAVTGLELVAVEAAEAWVRQPETEARREAAMAASAAGYAAPGSWSALGASWSHREEFMADLCGGRGAAMAVTRAAERGRRDGEERRRRFARFFDSGVDIGNGGAGRLTGGDLLSGSVA</sequence>
<dbReference type="EMBL" id="JACIDR010000001">
    <property type="protein sequence ID" value="MBB3971813.1"/>
    <property type="molecule type" value="Genomic_DNA"/>
</dbReference>
<dbReference type="InterPro" id="IPR053855">
    <property type="entry name" value="DUF6931"/>
</dbReference>
<gene>
    <name evidence="1" type="ORF">GGR24_000446</name>
</gene>
<evidence type="ECO:0000313" key="2">
    <source>
        <dbReference type="Proteomes" id="UP000528964"/>
    </source>
</evidence>
<dbReference type="Pfam" id="PF22011">
    <property type="entry name" value="DUF6931"/>
    <property type="match status" value="1"/>
</dbReference>
<protein>
    <submittedName>
        <fullName evidence="1">Uncharacterized protein</fullName>
    </submittedName>
</protein>